<keyword evidence="3" id="KW-1185">Reference proteome</keyword>
<organism evidence="2 3">
    <name type="scientific">Pseudolactococcus raffinolactis</name>
    <dbReference type="NCBI Taxonomy" id="1366"/>
    <lineage>
        <taxon>Bacteria</taxon>
        <taxon>Bacillati</taxon>
        <taxon>Bacillota</taxon>
        <taxon>Bacilli</taxon>
        <taxon>Lactobacillales</taxon>
        <taxon>Streptococcaceae</taxon>
        <taxon>Pseudolactococcus</taxon>
    </lineage>
</organism>
<dbReference type="KEGG" id="lrn:CMV25_09770"/>
<sequence>MLKIEKCFRIVTTLVFIMATLLIPVLLLTAATLIVDGPSKSVPLGIFGTTFEILCAVNFTLAFIVLVWQTRTTKRTSLIVASSLVLASTILPLVISISSYIFWPVYLIAVILVHSKGPTKPFTNK</sequence>
<evidence type="ECO:0000313" key="3">
    <source>
        <dbReference type="Proteomes" id="UP000501558"/>
    </source>
</evidence>
<evidence type="ECO:0000313" key="2">
    <source>
        <dbReference type="EMBL" id="QIW58262.1"/>
    </source>
</evidence>
<dbReference type="Proteomes" id="UP000501558">
    <property type="component" value="Chromosome"/>
</dbReference>
<dbReference type="AlphaFoldDB" id="A0AAE6YL31"/>
<feature type="transmembrane region" description="Helical" evidence="1">
    <location>
        <begin position="7"/>
        <end position="34"/>
    </location>
</feature>
<gene>
    <name evidence="2" type="ORF">GU334_04820</name>
</gene>
<dbReference type="EMBL" id="CP047628">
    <property type="protein sequence ID" value="QIW58262.1"/>
    <property type="molecule type" value="Genomic_DNA"/>
</dbReference>
<keyword evidence="1" id="KW-0812">Transmembrane</keyword>
<evidence type="ECO:0000256" key="1">
    <source>
        <dbReference type="SAM" id="Phobius"/>
    </source>
</evidence>
<protein>
    <submittedName>
        <fullName evidence="2">Uncharacterized protein</fullName>
    </submittedName>
</protein>
<feature type="transmembrane region" description="Helical" evidence="1">
    <location>
        <begin position="46"/>
        <end position="68"/>
    </location>
</feature>
<dbReference type="RefSeq" id="WP_096040339.1">
    <property type="nucleotide sequence ID" value="NZ_CP023392.1"/>
</dbReference>
<accession>A0AAE6YL31</accession>
<feature type="transmembrane region" description="Helical" evidence="1">
    <location>
        <begin position="80"/>
        <end position="103"/>
    </location>
</feature>
<keyword evidence="1" id="KW-1133">Transmembrane helix</keyword>
<name>A0AAE6YL31_9LACT</name>
<proteinExistence type="predicted"/>
<reference evidence="2 3" key="1">
    <citation type="submission" date="2019-12" db="EMBL/GenBank/DDBJ databases">
        <title>Whole genome sequences of Lactococcus raffinolactis strains isolated from sewage.</title>
        <authorList>
            <person name="Ybazeta G."/>
            <person name="Ross M."/>
            <person name="Brabant-Kirwan D."/>
            <person name="Saleh M."/>
            <person name="Dillon J.A."/>
            <person name="Splinter K."/>
            <person name="Nokhbeh R."/>
        </authorList>
    </citation>
    <scope>NUCLEOTIDE SEQUENCE [LARGE SCALE GENOMIC DNA]</scope>
    <source>
        <strain evidence="2 3">Lr_19_14</strain>
    </source>
</reference>
<keyword evidence="1" id="KW-0472">Membrane</keyword>